<dbReference type="Gene3D" id="3.30.70.270">
    <property type="match status" value="1"/>
</dbReference>
<feature type="non-terminal residue" evidence="2">
    <location>
        <position position="102"/>
    </location>
</feature>
<dbReference type="EMBL" id="QJKJ01013478">
    <property type="protein sequence ID" value="RDX66347.1"/>
    <property type="molecule type" value="Genomic_DNA"/>
</dbReference>
<reference evidence="2" key="1">
    <citation type="submission" date="2018-05" db="EMBL/GenBank/DDBJ databases">
        <title>Draft genome of Mucuna pruriens seed.</title>
        <authorList>
            <person name="Nnadi N.E."/>
            <person name="Vos R."/>
            <person name="Hasami M.H."/>
            <person name="Devisetty U.K."/>
            <person name="Aguiy J.C."/>
        </authorList>
    </citation>
    <scope>NUCLEOTIDE SEQUENCE [LARGE SCALE GENOMIC DNA]</scope>
    <source>
        <strain evidence="2">JCA_2017</strain>
    </source>
</reference>
<proteinExistence type="predicted"/>
<dbReference type="InterPro" id="IPR000477">
    <property type="entry name" value="RT_dom"/>
</dbReference>
<evidence type="ECO:0000313" key="3">
    <source>
        <dbReference type="Proteomes" id="UP000257109"/>
    </source>
</evidence>
<dbReference type="Proteomes" id="UP000257109">
    <property type="component" value="Unassembled WGS sequence"/>
</dbReference>
<sequence length="102" mass="12079">MLFGLKNAKATYQRAMVASFHDMMHKEIEAYVDDMIVKSKTLEQHVKHVEKLFVRLRKYKMRLNLTKFLHLGIEVDLDKIKATREMLTLRTKSEVRGFLGRL</sequence>
<accession>A0A371EJY1</accession>
<name>A0A371EJY1_MUCPR</name>
<dbReference type="InterPro" id="IPR043128">
    <property type="entry name" value="Rev_trsase/Diguanyl_cyclase"/>
</dbReference>
<feature type="domain" description="Reverse transcriptase" evidence="1">
    <location>
        <begin position="3"/>
        <end position="68"/>
    </location>
</feature>
<organism evidence="2 3">
    <name type="scientific">Mucuna pruriens</name>
    <name type="common">Velvet bean</name>
    <name type="synonym">Dolichos pruriens</name>
    <dbReference type="NCBI Taxonomy" id="157652"/>
    <lineage>
        <taxon>Eukaryota</taxon>
        <taxon>Viridiplantae</taxon>
        <taxon>Streptophyta</taxon>
        <taxon>Embryophyta</taxon>
        <taxon>Tracheophyta</taxon>
        <taxon>Spermatophyta</taxon>
        <taxon>Magnoliopsida</taxon>
        <taxon>eudicotyledons</taxon>
        <taxon>Gunneridae</taxon>
        <taxon>Pentapetalae</taxon>
        <taxon>rosids</taxon>
        <taxon>fabids</taxon>
        <taxon>Fabales</taxon>
        <taxon>Fabaceae</taxon>
        <taxon>Papilionoideae</taxon>
        <taxon>50 kb inversion clade</taxon>
        <taxon>NPAAA clade</taxon>
        <taxon>indigoferoid/millettioid clade</taxon>
        <taxon>Phaseoleae</taxon>
        <taxon>Mucuna</taxon>
    </lineage>
</organism>
<dbReference type="OrthoDB" id="101614at2759"/>
<dbReference type="SUPFAM" id="SSF56672">
    <property type="entry name" value="DNA/RNA polymerases"/>
    <property type="match status" value="1"/>
</dbReference>
<dbReference type="PANTHER" id="PTHR24559">
    <property type="entry name" value="TRANSPOSON TY3-I GAG-POL POLYPROTEIN"/>
    <property type="match status" value="1"/>
</dbReference>
<dbReference type="Pfam" id="PF00078">
    <property type="entry name" value="RVT_1"/>
    <property type="match status" value="1"/>
</dbReference>
<dbReference type="PANTHER" id="PTHR24559:SF457">
    <property type="entry name" value="RNA-DIRECTED DNA POLYMERASE HOMOLOG"/>
    <property type="match status" value="1"/>
</dbReference>
<dbReference type="AlphaFoldDB" id="A0A371EJY1"/>
<evidence type="ECO:0000313" key="2">
    <source>
        <dbReference type="EMBL" id="RDX66347.1"/>
    </source>
</evidence>
<dbReference type="InterPro" id="IPR053134">
    <property type="entry name" value="RNA-dir_DNA_polymerase"/>
</dbReference>
<evidence type="ECO:0000259" key="1">
    <source>
        <dbReference type="Pfam" id="PF00078"/>
    </source>
</evidence>
<comment type="caution">
    <text evidence="2">The sequence shown here is derived from an EMBL/GenBank/DDBJ whole genome shotgun (WGS) entry which is preliminary data.</text>
</comment>
<feature type="non-terminal residue" evidence="2">
    <location>
        <position position="1"/>
    </location>
</feature>
<protein>
    <submittedName>
        <fullName evidence="2">Retrovirus-related Pol polyprotein from transposon 17.6</fullName>
    </submittedName>
</protein>
<dbReference type="InterPro" id="IPR043502">
    <property type="entry name" value="DNA/RNA_pol_sf"/>
</dbReference>
<gene>
    <name evidence="2" type="primary">pol</name>
    <name evidence="2" type="ORF">CR513_54892</name>
</gene>
<keyword evidence="3" id="KW-1185">Reference proteome</keyword>